<evidence type="ECO:0000256" key="1">
    <source>
        <dbReference type="ARBA" id="ARBA00006987"/>
    </source>
</evidence>
<feature type="chain" id="PRO_5015448644" evidence="2">
    <location>
        <begin position="21"/>
        <end position="320"/>
    </location>
</feature>
<dbReference type="PANTHER" id="PTHR42928">
    <property type="entry name" value="TRICARBOXYLATE-BINDING PROTEIN"/>
    <property type="match status" value="1"/>
</dbReference>
<dbReference type="OrthoDB" id="8678477at2"/>
<feature type="signal peptide" evidence="2">
    <location>
        <begin position="1"/>
        <end position="20"/>
    </location>
</feature>
<dbReference type="Proteomes" id="UP000238308">
    <property type="component" value="Unassembled WGS sequence"/>
</dbReference>
<evidence type="ECO:0000313" key="3">
    <source>
        <dbReference type="EMBL" id="PRY96489.1"/>
    </source>
</evidence>
<dbReference type="AlphaFoldDB" id="A0A2T0XC54"/>
<keyword evidence="4" id="KW-1185">Reference proteome</keyword>
<dbReference type="Pfam" id="PF03401">
    <property type="entry name" value="TctC"/>
    <property type="match status" value="1"/>
</dbReference>
<evidence type="ECO:0000256" key="2">
    <source>
        <dbReference type="SAM" id="SignalP"/>
    </source>
</evidence>
<dbReference type="InterPro" id="IPR005064">
    <property type="entry name" value="BUG"/>
</dbReference>
<organism evidence="3 4">
    <name type="scientific">Jezberella montanilacus</name>
    <dbReference type="NCBI Taxonomy" id="323426"/>
    <lineage>
        <taxon>Bacteria</taxon>
        <taxon>Pseudomonadati</taxon>
        <taxon>Pseudomonadota</taxon>
        <taxon>Betaproteobacteria</taxon>
        <taxon>Burkholderiales</taxon>
        <taxon>Alcaligenaceae</taxon>
        <taxon>Jezberella</taxon>
    </lineage>
</organism>
<dbReference type="EMBL" id="PVTV01000017">
    <property type="protein sequence ID" value="PRY96489.1"/>
    <property type="molecule type" value="Genomic_DNA"/>
</dbReference>
<accession>A0A2T0XC54</accession>
<reference evidence="3 4" key="1">
    <citation type="submission" date="2018-03" db="EMBL/GenBank/DDBJ databases">
        <title>Genomic Encyclopedia of Type Strains, Phase III (KMG-III): the genomes of soil and plant-associated and newly described type strains.</title>
        <authorList>
            <person name="Whitman W."/>
        </authorList>
    </citation>
    <scope>NUCLEOTIDE SEQUENCE [LARGE SCALE GENOMIC DNA]</scope>
    <source>
        <strain evidence="3 4">MWH-P2sevCIIIb</strain>
    </source>
</reference>
<keyword evidence="2" id="KW-0732">Signal</keyword>
<dbReference type="PIRSF" id="PIRSF017082">
    <property type="entry name" value="YflP"/>
    <property type="match status" value="1"/>
</dbReference>
<sequence>MILQRLFLLILCLLGLNCEAQDYPNKPIRLIVPFATGGGNDAVARVVAQQLGVELKQSVIVENRPGAGGAVGAETAARSAADGYTLFLGGVGSLSVNPNLFSKLPYDPIKDFEPIILIASAPSVLVVYPAFAATDVRSLIALAKKDPGKINFASNGNGSSAHIAAVMFTTQSGVDLVHVPYKGLAPALNDLLVGRVDLMFSSIVAIIPQIQAGKLRALAVTGKHRAPLLPEVPTLAEAGLPDYQAGSWYGLLAPAGTPQDILSKIQAASTRVLTQESVRAQLVSEGAEAIGGSSAEFAAHIQSEYQRMHTVIRDGRIQMD</sequence>
<comment type="caution">
    <text evidence="3">The sequence shown here is derived from an EMBL/GenBank/DDBJ whole genome shotgun (WGS) entry which is preliminary data.</text>
</comment>
<keyword evidence="3" id="KW-0675">Receptor</keyword>
<dbReference type="InterPro" id="IPR042100">
    <property type="entry name" value="Bug_dom1"/>
</dbReference>
<dbReference type="CDD" id="cd13578">
    <property type="entry name" value="PBP2_Bug27"/>
    <property type="match status" value="1"/>
</dbReference>
<dbReference type="PANTHER" id="PTHR42928:SF5">
    <property type="entry name" value="BLR1237 PROTEIN"/>
    <property type="match status" value="1"/>
</dbReference>
<dbReference type="Gene3D" id="3.40.190.10">
    <property type="entry name" value="Periplasmic binding protein-like II"/>
    <property type="match status" value="1"/>
</dbReference>
<name>A0A2T0XC54_9BURK</name>
<evidence type="ECO:0000313" key="4">
    <source>
        <dbReference type="Proteomes" id="UP000238308"/>
    </source>
</evidence>
<proteinExistence type="inferred from homology"/>
<comment type="similarity">
    <text evidence="1">Belongs to the UPF0065 (bug) family.</text>
</comment>
<protein>
    <submittedName>
        <fullName evidence="3">Tripartite-type tricarboxylate transporter receptor subunit TctC</fullName>
    </submittedName>
</protein>
<dbReference type="Gene3D" id="3.40.190.150">
    <property type="entry name" value="Bordetella uptake gene, domain 1"/>
    <property type="match status" value="1"/>
</dbReference>
<gene>
    <name evidence="3" type="ORF">BCM14_2729</name>
</gene>
<dbReference type="SUPFAM" id="SSF53850">
    <property type="entry name" value="Periplasmic binding protein-like II"/>
    <property type="match status" value="1"/>
</dbReference>